<keyword evidence="12" id="KW-1185">Reference proteome</keyword>
<evidence type="ECO:0000259" key="9">
    <source>
        <dbReference type="PROSITE" id="PS50071"/>
    </source>
</evidence>
<feature type="compositionally biased region" description="Polar residues" evidence="8">
    <location>
        <begin position="145"/>
        <end position="159"/>
    </location>
</feature>
<evidence type="ECO:0000313" key="11">
    <source>
        <dbReference type="EMBL" id="GFN81015.1"/>
    </source>
</evidence>
<dbReference type="Pfam" id="PF00046">
    <property type="entry name" value="Homeodomain"/>
    <property type="match status" value="1"/>
</dbReference>
<dbReference type="InterPro" id="IPR003654">
    <property type="entry name" value="OAR_dom"/>
</dbReference>
<dbReference type="InterPro" id="IPR001356">
    <property type="entry name" value="HD"/>
</dbReference>
<feature type="compositionally biased region" description="Basic and acidic residues" evidence="8">
    <location>
        <begin position="188"/>
        <end position="205"/>
    </location>
</feature>
<dbReference type="PROSITE" id="PS00027">
    <property type="entry name" value="HOMEOBOX_1"/>
    <property type="match status" value="1"/>
</dbReference>
<evidence type="ECO:0000256" key="3">
    <source>
        <dbReference type="ARBA" id="ARBA00023125"/>
    </source>
</evidence>
<dbReference type="SMART" id="SM00389">
    <property type="entry name" value="HOX"/>
    <property type="match status" value="1"/>
</dbReference>
<evidence type="ECO:0000256" key="8">
    <source>
        <dbReference type="SAM" id="MobiDB-lite"/>
    </source>
</evidence>
<evidence type="ECO:0000259" key="10">
    <source>
        <dbReference type="PROSITE" id="PS50803"/>
    </source>
</evidence>
<feature type="region of interest" description="Disordered" evidence="8">
    <location>
        <begin position="113"/>
        <end position="217"/>
    </location>
</feature>
<dbReference type="PROSITE" id="PS50071">
    <property type="entry name" value="HOMEOBOX_2"/>
    <property type="match status" value="1"/>
</dbReference>
<feature type="compositionally biased region" description="Polar residues" evidence="8">
    <location>
        <begin position="121"/>
        <end position="131"/>
    </location>
</feature>
<evidence type="ECO:0000256" key="1">
    <source>
        <dbReference type="ARBA" id="ARBA00004123"/>
    </source>
</evidence>
<dbReference type="SUPFAM" id="SSF46689">
    <property type="entry name" value="Homeodomain-like"/>
    <property type="match status" value="1"/>
</dbReference>
<feature type="domain" description="OAR" evidence="10">
    <location>
        <begin position="485"/>
        <end position="498"/>
    </location>
</feature>
<organism evidence="11 12">
    <name type="scientific">Plakobranchus ocellatus</name>
    <dbReference type="NCBI Taxonomy" id="259542"/>
    <lineage>
        <taxon>Eukaryota</taxon>
        <taxon>Metazoa</taxon>
        <taxon>Spiralia</taxon>
        <taxon>Lophotrochozoa</taxon>
        <taxon>Mollusca</taxon>
        <taxon>Gastropoda</taxon>
        <taxon>Heterobranchia</taxon>
        <taxon>Euthyneura</taxon>
        <taxon>Panpulmonata</taxon>
        <taxon>Sacoglossa</taxon>
        <taxon>Placobranchoidea</taxon>
        <taxon>Plakobranchidae</taxon>
        <taxon>Plakobranchus</taxon>
    </lineage>
</organism>
<dbReference type="FunFam" id="1.10.10.60:FF:000551">
    <property type="entry name" value="Predicted protein"/>
    <property type="match status" value="1"/>
</dbReference>
<comment type="subcellular location">
    <subcellularLocation>
        <location evidence="1 6 7">Nucleus</location>
    </subcellularLocation>
</comment>
<keyword evidence="4 6" id="KW-0371">Homeobox</keyword>
<comment type="similarity">
    <text evidence="2">Belongs to the paired homeobox family.</text>
</comment>
<dbReference type="PANTHER" id="PTHR46639:SF4">
    <property type="entry name" value="DIENCEPHALON_MESENCEPHALON HOMEOBOX PROTEIN 1-B-LIKE"/>
    <property type="match status" value="1"/>
</dbReference>
<evidence type="ECO:0000313" key="12">
    <source>
        <dbReference type="Proteomes" id="UP000735302"/>
    </source>
</evidence>
<dbReference type="GO" id="GO:0005634">
    <property type="term" value="C:nucleus"/>
    <property type="evidence" value="ECO:0007669"/>
    <property type="project" value="UniProtKB-SubCell"/>
</dbReference>
<dbReference type="PANTHER" id="PTHR46639">
    <property type="entry name" value="DIENCEPHALON/MESENCEPHALON HOMEOBOX PROTEIN 1"/>
    <property type="match status" value="1"/>
</dbReference>
<evidence type="ECO:0000256" key="5">
    <source>
        <dbReference type="ARBA" id="ARBA00023242"/>
    </source>
</evidence>
<dbReference type="EMBL" id="BLXT01000876">
    <property type="protein sequence ID" value="GFN81015.1"/>
    <property type="molecule type" value="Genomic_DNA"/>
</dbReference>
<feature type="compositionally biased region" description="Basic and acidic residues" evidence="8">
    <location>
        <begin position="317"/>
        <end position="348"/>
    </location>
</feature>
<keyword evidence="5 6" id="KW-0539">Nucleus</keyword>
<feature type="domain" description="Homeobox" evidence="9">
    <location>
        <begin position="54"/>
        <end position="114"/>
    </location>
</feature>
<evidence type="ECO:0000256" key="7">
    <source>
        <dbReference type="RuleBase" id="RU000682"/>
    </source>
</evidence>
<dbReference type="InterPro" id="IPR052488">
    <property type="entry name" value="DMBX_homeobox"/>
</dbReference>
<gene>
    <name evidence="11" type="ORF">PoB_000752100</name>
</gene>
<dbReference type="Gene3D" id="1.10.10.60">
    <property type="entry name" value="Homeodomain-like"/>
    <property type="match status" value="1"/>
</dbReference>
<dbReference type="InterPro" id="IPR009057">
    <property type="entry name" value="Homeodomain-like_sf"/>
</dbReference>
<dbReference type="Proteomes" id="UP000735302">
    <property type="component" value="Unassembled WGS sequence"/>
</dbReference>
<feature type="DNA-binding region" description="Homeobox" evidence="6">
    <location>
        <begin position="56"/>
        <end position="115"/>
    </location>
</feature>
<proteinExistence type="inferred from homology"/>
<evidence type="ECO:0000256" key="6">
    <source>
        <dbReference type="PROSITE-ProRule" id="PRU00108"/>
    </source>
</evidence>
<dbReference type="CDD" id="cd00086">
    <property type="entry name" value="homeodomain"/>
    <property type="match status" value="1"/>
</dbReference>
<dbReference type="InterPro" id="IPR017970">
    <property type="entry name" value="Homeobox_CS"/>
</dbReference>
<protein>
    <submittedName>
        <fullName evidence="11">Diencephalon/mesencephalon homeobox 1 protein</fullName>
    </submittedName>
</protein>
<dbReference type="GO" id="GO:0000981">
    <property type="term" value="F:DNA-binding transcription factor activity, RNA polymerase II-specific"/>
    <property type="evidence" value="ECO:0007669"/>
    <property type="project" value="InterPro"/>
</dbReference>
<sequence>MQNYPGFGIQFQTPQPFLGLSGAVNPFSLASPFLLGQCPDFLWDARYGGSSQHRKQRRSRTAFTNQQLAALEKTFTKTHYPDVVMRERLAMLTSLPEARIQVWFKNRRAKFRKKQRGSCRPRSQNGAAQESQRNDVADPDFEGSATISASPTGDSQARSSHAGEEMMALKKSHSKKLIAEETSSSFEESVHNDAHNAECDENHGELDEEEEEKEEVGGLICPDGDIEEEAESKNFKGGAMNVEYDTSHIVKQFQRKAKPFRPACSLMRPWSFEADGPIPRKKNNLLQDDRSEINVMAENNVHELADVEYNGSLETESLSKEDAVNKPSKKDEEGKDPHENNAENARTRSHDVVGHIFSSSDNMFPNGPLSSSKSHMTQMALSGSGRALSDSSTNFSSMSQILHVPKTPPLAVPSSSQMHLSPRLASFHQWIPPFYPYSPINDAFFRHSLPQHHQQLLLSAPGMLSRVGFPNSSLLGETKDLLLTSSIENLRLRARQHAACCGLFNTLPK</sequence>
<dbReference type="GO" id="GO:0000977">
    <property type="term" value="F:RNA polymerase II transcription regulatory region sequence-specific DNA binding"/>
    <property type="evidence" value="ECO:0007669"/>
    <property type="project" value="TreeGrafter"/>
</dbReference>
<accession>A0AAV3YCT5</accession>
<dbReference type="AlphaFoldDB" id="A0AAV3YCT5"/>
<keyword evidence="3 6" id="KW-0238">DNA-binding</keyword>
<feature type="region of interest" description="Disordered" evidence="8">
    <location>
        <begin position="312"/>
        <end position="348"/>
    </location>
</feature>
<evidence type="ECO:0000256" key="4">
    <source>
        <dbReference type="ARBA" id="ARBA00023155"/>
    </source>
</evidence>
<evidence type="ECO:0000256" key="2">
    <source>
        <dbReference type="ARBA" id="ARBA00005733"/>
    </source>
</evidence>
<dbReference type="PROSITE" id="PS50803">
    <property type="entry name" value="OAR"/>
    <property type="match status" value="1"/>
</dbReference>
<comment type="caution">
    <text evidence="11">The sequence shown here is derived from an EMBL/GenBank/DDBJ whole genome shotgun (WGS) entry which is preliminary data.</text>
</comment>
<name>A0AAV3YCT5_9GAST</name>
<reference evidence="11 12" key="1">
    <citation type="journal article" date="2021" name="Elife">
        <title>Chloroplast acquisition without the gene transfer in kleptoplastic sea slugs, Plakobranchus ocellatus.</title>
        <authorList>
            <person name="Maeda T."/>
            <person name="Takahashi S."/>
            <person name="Yoshida T."/>
            <person name="Shimamura S."/>
            <person name="Takaki Y."/>
            <person name="Nagai Y."/>
            <person name="Toyoda A."/>
            <person name="Suzuki Y."/>
            <person name="Arimoto A."/>
            <person name="Ishii H."/>
            <person name="Satoh N."/>
            <person name="Nishiyama T."/>
            <person name="Hasebe M."/>
            <person name="Maruyama T."/>
            <person name="Minagawa J."/>
            <person name="Obokata J."/>
            <person name="Shigenobu S."/>
        </authorList>
    </citation>
    <scope>NUCLEOTIDE SEQUENCE [LARGE SCALE GENOMIC DNA]</scope>
</reference>